<gene>
    <name evidence="8" type="ORF">CYMTET_21164</name>
</gene>
<dbReference type="InterPro" id="IPR000092">
    <property type="entry name" value="Polyprenyl_synt"/>
</dbReference>
<dbReference type="GO" id="GO:0016758">
    <property type="term" value="F:hexosyltransferase activity"/>
    <property type="evidence" value="ECO:0007669"/>
    <property type="project" value="UniProtKB-ARBA"/>
</dbReference>
<dbReference type="SUPFAM" id="SSF159245">
    <property type="entry name" value="AttH-like"/>
    <property type="match status" value="1"/>
</dbReference>
<name>A0AAE0L3H8_9CHLO</name>
<dbReference type="PROSITE" id="PS00444">
    <property type="entry name" value="POLYPRENYL_SYNTHASE_2"/>
    <property type="match status" value="1"/>
</dbReference>
<proteinExistence type="inferred from homology"/>
<evidence type="ECO:0000256" key="5">
    <source>
        <dbReference type="SAM" id="MobiDB-lite"/>
    </source>
</evidence>
<evidence type="ECO:0000259" key="7">
    <source>
        <dbReference type="Pfam" id="PF07143"/>
    </source>
</evidence>
<evidence type="ECO:0000259" key="6">
    <source>
        <dbReference type="Pfam" id="PF06722"/>
    </source>
</evidence>
<evidence type="ECO:0000256" key="2">
    <source>
        <dbReference type="ARBA" id="ARBA00022679"/>
    </source>
</evidence>
<dbReference type="InterPro" id="IPR033749">
    <property type="entry name" value="Polyprenyl_synt_CS"/>
</dbReference>
<dbReference type="GO" id="GO:0008299">
    <property type="term" value="P:isoprenoid biosynthetic process"/>
    <property type="evidence" value="ECO:0007669"/>
    <property type="project" value="InterPro"/>
</dbReference>
<dbReference type="SUPFAM" id="SSF53756">
    <property type="entry name" value="UDP-Glycosyltransferase/glycogen phosphorylase"/>
    <property type="match status" value="1"/>
</dbReference>
<dbReference type="GO" id="GO:0004659">
    <property type="term" value="F:prenyltransferase activity"/>
    <property type="evidence" value="ECO:0007669"/>
    <property type="project" value="InterPro"/>
</dbReference>
<feature type="compositionally biased region" description="Polar residues" evidence="5">
    <location>
        <begin position="1804"/>
        <end position="1817"/>
    </location>
</feature>
<sequence length="2091" mass="226698">MLERVKAFQKLLDIVTNDKELRCSNRLSEFFGIQLCGPETDSIQQEANRVSESNCSSKKGWSWLPRGTGNNTMGISQSSLAGAGPADCSKPVVFVGGVHRSGTSLMAKLLKQHPSICGQEMPTMHEGLENEGQHVQNLFPVDDALGGPMYFAFNPESHMTETHPLVATPEAKATTQGQLLQQWADHWQNEKDTSPAASVYLEKSPSNMLRTRFLQELFDNSYFVIMVRHPICNAYASRAWANEYDTGSGITEEMLPDFVKHWIRSHELLARDLSKLKRVRIVHLEHFLKDPQREMDAIYADLGLGSHPLNLEEINRDVNWKYWSEYSNDSEDIREQIRTLAPCATNFGYSFDSLDPTPASEGVLAGKPWRSGDWEARAVKDQLTDESQLSEEVAAPKRLAVVTLGTRGDVQPFCALANRWVQEHGYGSAVICTLECFQPLVAQLCGASVGFKALVGATALPLVTDASEEFFMSSVTELYRQHTAEMIESVTEAVAAHATDAIMVGSLVFFIDHLRALGLPLIHARLAPYDIAAHGGNHAKAHAHDVVKFLSLSANYGISKAIKGATIPGSAVGLKDGKPKTLVDRLADMRSELSLIAISDLTPASAGDAASASFDLMGIPFETTGFWYDVTSQADEVPIPPELQVFMSNGEAPICVNFGSMDIYSKTHWAADLLSALRQLEPPRRIVVVADPAVVEAGVAQLALVLEIANGRAIIAKNAPHHWLFPRCRCVVHHCGAGTSAAVLRAGVPALAVPFLQGWSDQPRYAAWLADLGTAVAVGHEERKTKEPLSAIFAAALHQVLDEPRFTEAARHVAQKLSGECGVEAAMAAITKHVTVTLQGAAHRGVMLRMAALKKLPNLPTALQLRSGLYNCLHDGRQLPVAAYAMREDWLLASHEATTKYPIGKEDWPETGKPIDLAVHDLPHKSSLIEWWYFHAHLKATPVTGGGAPRDFCVFGALFQMLVNGERMAHTHSSVLDVDQGQHYYASVGDPRAPELALEKRQPRRDEYFKRALHEVFKKKALPLPDVSAAQIGQVPMDATEMDFSMGGLRMWKDADGIYHMAQESTTSGKSPLVNSSANGAGPEASTEFSFELKFEPTKVAVRNGLDGISPAATNDDALFYYSITRMEVSGTMQVNGEELAISGSGWYDHEFGGDIRKHAGAGTLGGVGWCWAGIQLDNDVEVVYAYTVDTDKKMTIADMALVVKPDGTTVTTPASLVTHHEWISLRTFIEYGTKWTLRVPSLEVELEMEAVAIDQELISVISTPAYWEGQVRVTGTYNGLAVAGKGFVEQYRGTQVQDFRRYLKNVSKAVLTGIHEALPMEPTWQQVRDLTLNADMESVLEGLQVDTFVNSIVKPIRSISDRQGKGWRSMALLVAGYAAGADPADLKLYISFPELLHTGSLIIDDIEDESELRRGGKCAHMAFGTATAINAGTAAYFLGEGITRDYPGLSDAERLRLYQLYFDCLRGAHVGQAMDIRGFEYMVPKAIEEKDFVPMWKALCCCHRLKSGLAAAICARTGALLAHAPRHVEDAIGEYFMAIGLSFQIVDDVLNLRGFGNNLKTKAEDLLAGKVTAPVIKAFLLLTEAGDFEKRDWLWSQYALPADNRDIGGMVSLIEECGSFKLCLEEAIQIVNDSWMLVDKALPDSYAKISTTQHELEAPVAATPFDALEPGAHPRAHANHTPPAQHDDELPLPAATPQRSTRPEADQRGKGRASGAHGHVAPRVPAAMAPRANVLPAVSSAPAPNSGTGAGPGTAVLLQQAQIPRSAEGADAGNDATKSDECEVQQSGHNDGRAYRGRARLQGNANSENTCGGSTHASRHTHSDTPGIKTTTGLAAAPAGQGTKLTAAHVTTPTPPRGRTAQSCEATDWAQSREHQRLLAERHAQPAFPFDPGGVQKTPAAAVAQAHTPGDETVAAHVPRPWGCKTQDQPPYTHTHAAEVQQPTHVRKTRQQRTRARHGTAACTYRSPAQCTRGTCRGGKGGNGRELHESCACDRESPQARASKAHIPSVSTGDTGEVPLVLPLGSASQGARDLVPAATATPLVQPHYSPGPRFEPLARPQMCGAEPQPQARGAELLAQRQALGAGSLRC</sequence>
<feature type="region of interest" description="Disordered" evidence="5">
    <location>
        <begin position="1667"/>
        <end position="1720"/>
    </location>
</feature>
<dbReference type="Gene3D" id="1.10.600.10">
    <property type="entry name" value="Farnesyl Diphosphate Synthase"/>
    <property type="match status" value="1"/>
</dbReference>
<dbReference type="InterPro" id="IPR008949">
    <property type="entry name" value="Isoprenoid_synthase_dom_sf"/>
</dbReference>
<organism evidence="8 9">
    <name type="scientific">Cymbomonas tetramitiformis</name>
    <dbReference type="NCBI Taxonomy" id="36881"/>
    <lineage>
        <taxon>Eukaryota</taxon>
        <taxon>Viridiplantae</taxon>
        <taxon>Chlorophyta</taxon>
        <taxon>Pyramimonadophyceae</taxon>
        <taxon>Pyramimonadales</taxon>
        <taxon>Pyramimonadaceae</taxon>
        <taxon>Cymbomonas</taxon>
    </lineage>
</organism>
<dbReference type="SUPFAM" id="SSF48576">
    <property type="entry name" value="Terpenoid synthases"/>
    <property type="match status" value="1"/>
</dbReference>
<dbReference type="Gene3D" id="3.40.50.300">
    <property type="entry name" value="P-loop containing nucleotide triphosphate hydrolases"/>
    <property type="match status" value="1"/>
</dbReference>
<dbReference type="Pfam" id="PF13469">
    <property type="entry name" value="Sulfotransfer_3"/>
    <property type="match status" value="1"/>
</dbReference>
<dbReference type="Proteomes" id="UP001190700">
    <property type="component" value="Unassembled WGS sequence"/>
</dbReference>
<dbReference type="PANTHER" id="PTHR48050:SF13">
    <property type="entry name" value="STEROL 3-BETA-GLUCOSYLTRANSFERASE UGT80A2"/>
    <property type="match status" value="1"/>
</dbReference>
<keyword evidence="4" id="KW-0460">Magnesium</keyword>
<dbReference type="InterPro" id="IPR023374">
    <property type="entry name" value="AttH-like_dom_sf"/>
</dbReference>
<dbReference type="InterPro" id="IPR010610">
    <property type="entry name" value="EryCIII-like_C"/>
</dbReference>
<feature type="compositionally biased region" description="Basic residues" evidence="5">
    <location>
        <begin position="1946"/>
        <end position="1959"/>
    </location>
</feature>
<dbReference type="EMBL" id="LGRX02010389">
    <property type="protein sequence ID" value="KAK3270439.1"/>
    <property type="molecule type" value="Genomic_DNA"/>
</dbReference>
<evidence type="ECO:0000256" key="4">
    <source>
        <dbReference type="ARBA" id="ARBA00022842"/>
    </source>
</evidence>
<feature type="region of interest" description="Disordered" evidence="5">
    <location>
        <begin position="1766"/>
        <end position="1875"/>
    </location>
</feature>
<dbReference type="SUPFAM" id="SSF52540">
    <property type="entry name" value="P-loop containing nucleoside triphosphate hydrolases"/>
    <property type="match status" value="1"/>
</dbReference>
<comment type="similarity">
    <text evidence="1">Belongs to the FPP/GGPP synthase family.</text>
</comment>
<protein>
    <submittedName>
        <fullName evidence="8">Uncharacterized protein</fullName>
    </submittedName>
</protein>
<keyword evidence="3" id="KW-0479">Metal-binding</keyword>
<evidence type="ECO:0000313" key="8">
    <source>
        <dbReference type="EMBL" id="KAK3270439.1"/>
    </source>
</evidence>
<evidence type="ECO:0000256" key="3">
    <source>
        <dbReference type="ARBA" id="ARBA00022723"/>
    </source>
</evidence>
<feature type="domain" description="Erythromycin biosynthesis protein CIII-like C-terminal" evidence="6">
    <location>
        <begin position="716"/>
        <end position="816"/>
    </location>
</feature>
<dbReference type="Pfam" id="PF00348">
    <property type="entry name" value="polyprenyl_synt"/>
    <property type="match status" value="1"/>
</dbReference>
<comment type="caution">
    <text evidence="8">The sequence shown here is derived from an EMBL/GenBank/DDBJ whole genome shotgun (WGS) entry which is preliminary data.</text>
</comment>
<feature type="domain" description="AttH" evidence="7">
    <location>
        <begin position="929"/>
        <end position="1153"/>
    </location>
</feature>
<evidence type="ECO:0000313" key="9">
    <source>
        <dbReference type="Proteomes" id="UP001190700"/>
    </source>
</evidence>
<evidence type="ECO:0000256" key="1">
    <source>
        <dbReference type="ARBA" id="ARBA00006706"/>
    </source>
</evidence>
<dbReference type="Gene3D" id="3.40.50.2000">
    <property type="entry name" value="Glycogen Phosphorylase B"/>
    <property type="match status" value="2"/>
</dbReference>
<dbReference type="GO" id="GO:0046872">
    <property type="term" value="F:metal ion binding"/>
    <property type="evidence" value="ECO:0007669"/>
    <property type="project" value="UniProtKB-KW"/>
</dbReference>
<feature type="region of interest" description="Disordered" evidence="5">
    <location>
        <begin position="1929"/>
        <end position="1962"/>
    </location>
</feature>
<dbReference type="InterPro" id="IPR050426">
    <property type="entry name" value="Glycosyltransferase_28"/>
</dbReference>
<accession>A0AAE0L3H8</accession>
<dbReference type="InterPro" id="IPR027417">
    <property type="entry name" value="P-loop_NTPase"/>
</dbReference>
<reference evidence="8 9" key="1">
    <citation type="journal article" date="2015" name="Genome Biol. Evol.">
        <title>Comparative Genomics of a Bacterivorous Green Alga Reveals Evolutionary Causalities and Consequences of Phago-Mixotrophic Mode of Nutrition.</title>
        <authorList>
            <person name="Burns J.A."/>
            <person name="Paasch A."/>
            <person name="Narechania A."/>
            <person name="Kim E."/>
        </authorList>
    </citation>
    <scope>NUCLEOTIDE SEQUENCE [LARGE SCALE GENOMIC DNA]</scope>
    <source>
        <strain evidence="8 9">PLY_AMNH</strain>
    </source>
</reference>
<dbReference type="InterPro" id="IPR010791">
    <property type="entry name" value="AttH_dom"/>
</dbReference>
<dbReference type="Pfam" id="PF07143">
    <property type="entry name" value="CrtC"/>
    <property type="match status" value="1"/>
</dbReference>
<dbReference type="GO" id="GO:0008194">
    <property type="term" value="F:UDP-glycosyltransferase activity"/>
    <property type="evidence" value="ECO:0007669"/>
    <property type="project" value="InterPro"/>
</dbReference>
<keyword evidence="2" id="KW-0808">Transferase</keyword>
<dbReference type="PANTHER" id="PTHR48050">
    <property type="entry name" value="STEROL 3-BETA-GLUCOSYLTRANSFERASE"/>
    <property type="match status" value="1"/>
</dbReference>
<dbReference type="InterPro" id="IPR002213">
    <property type="entry name" value="UDP_glucos_trans"/>
</dbReference>
<dbReference type="Gene3D" id="2.40.370.10">
    <property type="entry name" value="AttH-like domain"/>
    <property type="match status" value="2"/>
</dbReference>
<keyword evidence="9" id="KW-1185">Reference proteome</keyword>
<dbReference type="Pfam" id="PF17186">
    <property type="entry name" value="Lipocalin_9"/>
    <property type="match status" value="1"/>
</dbReference>
<dbReference type="CDD" id="cd03784">
    <property type="entry name" value="GT1_Gtf-like"/>
    <property type="match status" value="1"/>
</dbReference>
<dbReference type="Pfam" id="PF06722">
    <property type="entry name" value="EryCIII-like_C"/>
    <property type="match status" value="1"/>
</dbReference>
<dbReference type="PROSITE" id="PS00723">
    <property type="entry name" value="POLYPRENYL_SYNTHASE_1"/>
    <property type="match status" value="1"/>
</dbReference>